<proteinExistence type="predicted"/>
<comment type="caution">
    <text evidence="3">The sequence shown here is derived from an EMBL/GenBank/DDBJ whole genome shotgun (WGS) entry which is preliminary data.</text>
</comment>
<accession>A0A2G8S231</accession>
<feature type="transmembrane region" description="Helical" evidence="1">
    <location>
        <begin position="223"/>
        <end position="245"/>
    </location>
</feature>
<gene>
    <name evidence="3" type="ORF">GSI_10965</name>
</gene>
<keyword evidence="4" id="KW-1185">Reference proteome</keyword>
<keyword evidence="1" id="KW-1133">Transmembrane helix</keyword>
<protein>
    <recommendedName>
        <fullName evidence="2">DUF6533 domain-containing protein</fullName>
    </recommendedName>
</protein>
<feature type="domain" description="DUF6533" evidence="2">
    <location>
        <begin position="27"/>
        <end position="72"/>
    </location>
</feature>
<reference evidence="3 4" key="1">
    <citation type="journal article" date="2015" name="Sci. Rep.">
        <title>Chromosome-level genome map provides insights into diverse defense mechanisms in the medicinal fungus Ganoderma sinense.</title>
        <authorList>
            <person name="Zhu Y."/>
            <person name="Xu J."/>
            <person name="Sun C."/>
            <person name="Zhou S."/>
            <person name="Xu H."/>
            <person name="Nelson D.R."/>
            <person name="Qian J."/>
            <person name="Song J."/>
            <person name="Luo H."/>
            <person name="Xiang L."/>
            <person name="Li Y."/>
            <person name="Xu Z."/>
            <person name="Ji A."/>
            <person name="Wang L."/>
            <person name="Lu S."/>
            <person name="Hayward A."/>
            <person name="Sun W."/>
            <person name="Li X."/>
            <person name="Schwartz D.C."/>
            <person name="Wang Y."/>
            <person name="Chen S."/>
        </authorList>
    </citation>
    <scope>NUCLEOTIDE SEQUENCE [LARGE SCALE GENOMIC DNA]</scope>
    <source>
        <strain evidence="3 4">ZZ0214-1</strain>
    </source>
</reference>
<dbReference type="Pfam" id="PF20151">
    <property type="entry name" value="DUF6533"/>
    <property type="match status" value="1"/>
</dbReference>
<evidence type="ECO:0000256" key="1">
    <source>
        <dbReference type="SAM" id="Phobius"/>
    </source>
</evidence>
<evidence type="ECO:0000259" key="2">
    <source>
        <dbReference type="Pfam" id="PF20151"/>
    </source>
</evidence>
<sequence>MTTNGPFLLPESFPSATSLYLYQVNRYISFASMTYSILEIVSTLPDEVELIWPARRGFMKTVFLINKYSPLIDFTLVALVDLVRREPEACRVSFQVLTYSYLLGTLVSEFILIARTYALWGCDRRLVYCALFIAGMMIPHAFYIVYDMLRESDFKSGQEVTHLIGCMPNIHDRNAWPAYTYLICSETMVVILTVLKRYVDPEIVQGSFASVVLPTMYRDGTCFWAVVLALSILNLLMMFFAPGGLSYSVQMPLRVVHSALCNRVLLNLRRAAACVPSEGSEDSSAVLTTVVFHQQPMTNLGTGGETLTNYTFVGADVWVDDPESDSSSA</sequence>
<keyword evidence="1" id="KW-0472">Membrane</keyword>
<feature type="transmembrane region" description="Helical" evidence="1">
    <location>
        <begin position="92"/>
        <end position="114"/>
    </location>
</feature>
<evidence type="ECO:0000313" key="3">
    <source>
        <dbReference type="EMBL" id="PIL27811.1"/>
    </source>
</evidence>
<feature type="transmembrane region" description="Helical" evidence="1">
    <location>
        <begin position="126"/>
        <end position="146"/>
    </location>
</feature>
<keyword evidence="1" id="KW-0812">Transmembrane</keyword>
<dbReference type="InterPro" id="IPR045340">
    <property type="entry name" value="DUF6533"/>
</dbReference>
<dbReference type="Proteomes" id="UP000230002">
    <property type="component" value="Unassembled WGS sequence"/>
</dbReference>
<dbReference type="AlphaFoldDB" id="A0A2G8S231"/>
<dbReference type="EMBL" id="AYKW01000034">
    <property type="protein sequence ID" value="PIL27811.1"/>
    <property type="molecule type" value="Genomic_DNA"/>
</dbReference>
<organism evidence="3 4">
    <name type="scientific">Ganoderma sinense ZZ0214-1</name>
    <dbReference type="NCBI Taxonomy" id="1077348"/>
    <lineage>
        <taxon>Eukaryota</taxon>
        <taxon>Fungi</taxon>
        <taxon>Dikarya</taxon>
        <taxon>Basidiomycota</taxon>
        <taxon>Agaricomycotina</taxon>
        <taxon>Agaricomycetes</taxon>
        <taxon>Polyporales</taxon>
        <taxon>Polyporaceae</taxon>
        <taxon>Ganoderma</taxon>
    </lineage>
</organism>
<dbReference type="OrthoDB" id="3350812at2759"/>
<name>A0A2G8S231_9APHY</name>
<evidence type="ECO:0000313" key="4">
    <source>
        <dbReference type="Proteomes" id="UP000230002"/>
    </source>
</evidence>